<evidence type="ECO:0008006" key="5">
    <source>
        <dbReference type="Google" id="ProtNLM"/>
    </source>
</evidence>
<proteinExistence type="predicted"/>
<feature type="region of interest" description="Disordered" evidence="1">
    <location>
        <begin position="39"/>
        <end position="72"/>
    </location>
</feature>
<evidence type="ECO:0000313" key="3">
    <source>
        <dbReference type="EMBL" id="CAJ0949441.1"/>
    </source>
</evidence>
<feature type="chain" id="PRO_5045273195" description="Secreted protein" evidence="2">
    <location>
        <begin position="23"/>
        <end position="229"/>
    </location>
</feature>
<sequence>MQLFLSALLLEGLISIVAVLRACHFFCAELQRFAPLHRDHTQRDTAESRRLNTSSGTGTPERSARPHSNTWSRTLRSGVSVPELVFNLQDSAVSRCSVTCDSGLRLSLRCNKYLQFCCGCGSEKRCSSGGGKCVGSDQGRTGHRALLANVTMASGNKVTSDEIMDDNTKTFSPLMVSGWVKPFIVKLLCFLFLNDNDNPKHPNYPDQKFTYPVDFDLISCTEVDTNGFE</sequence>
<feature type="compositionally biased region" description="Polar residues" evidence="1">
    <location>
        <begin position="51"/>
        <end position="72"/>
    </location>
</feature>
<organism evidence="3 4">
    <name type="scientific">Ranitomeya imitator</name>
    <name type="common">mimic poison frog</name>
    <dbReference type="NCBI Taxonomy" id="111125"/>
    <lineage>
        <taxon>Eukaryota</taxon>
        <taxon>Metazoa</taxon>
        <taxon>Chordata</taxon>
        <taxon>Craniata</taxon>
        <taxon>Vertebrata</taxon>
        <taxon>Euteleostomi</taxon>
        <taxon>Amphibia</taxon>
        <taxon>Batrachia</taxon>
        <taxon>Anura</taxon>
        <taxon>Neobatrachia</taxon>
        <taxon>Hyloidea</taxon>
        <taxon>Dendrobatidae</taxon>
        <taxon>Dendrobatinae</taxon>
        <taxon>Ranitomeya</taxon>
    </lineage>
</organism>
<accession>A0ABN9LSE9</accession>
<keyword evidence="4" id="KW-1185">Reference proteome</keyword>
<evidence type="ECO:0000313" key="4">
    <source>
        <dbReference type="Proteomes" id="UP001176940"/>
    </source>
</evidence>
<evidence type="ECO:0000256" key="2">
    <source>
        <dbReference type="SAM" id="SignalP"/>
    </source>
</evidence>
<gene>
    <name evidence="3" type="ORF">RIMI_LOCUS12600565</name>
</gene>
<reference evidence="3" key="1">
    <citation type="submission" date="2023-07" db="EMBL/GenBank/DDBJ databases">
        <authorList>
            <person name="Stuckert A."/>
        </authorList>
    </citation>
    <scope>NUCLEOTIDE SEQUENCE</scope>
</reference>
<protein>
    <recommendedName>
        <fullName evidence="5">Secreted protein</fullName>
    </recommendedName>
</protein>
<feature type="signal peptide" evidence="2">
    <location>
        <begin position="1"/>
        <end position="22"/>
    </location>
</feature>
<dbReference type="EMBL" id="CAUEEQ010030128">
    <property type="protein sequence ID" value="CAJ0949441.1"/>
    <property type="molecule type" value="Genomic_DNA"/>
</dbReference>
<dbReference type="Proteomes" id="UP001176940">
    <property type="component" value="Unassembled WGS sequence"/>
</dbReference>
<feature type="compositionally biased region" description="Basic and acidic residues" evidence="1">
    <location>
        <begin position="39"/>
        <end position="50"/>
    </location>
</feature>
<name>A0ABN9LSE9_9NEOB</name>
<evidence type="ECO:0000256" key="1">
    <source>
        <dbReference type="SAM" id="MobiDB-lite"/>
    </source>
</evidence>
<keyword evidence="2" id="KW-0732">Signal</keyword>
<comment type="caution">
    <text evidence="3">The sequence shown here is derived from an EMBL/GenBank/DDBJ whole genome shotgun (WGS) entry which is preliminary data.</text>
</comment>